<organism evidence="2 3">
    <name type="scientific">Rahnella inusitata</name>
    <dbReference type="NCBI Taxonomy" id="58169"/>
    <lineage>
        <taxon>Bacteria</taxon>
        <taxon>Pseudomonadati</taxon>
        <taxon>Pseudomonadota</taxon>
        <taxon>Gammaproteobacteria</taxon>
        <taxon>Enterobacterales</taxon>
        <taxon>Yersiniaceae</taxon>
        <taxon>Rahnella</taxon>
    </lineage>
</organism>
<evidence type="ECO:0000313" key="2">
    <source>
        <dbReference type="EMBL" id="RJT11481.1"/>
    </source>
</evidence>
<sequence>MSDGLRWECQPPLLTLHGCLDRETLLPVWDARKSLLAGVTRLDVSGLERVDSSGLALLVHLRQEASQQGVSLTLEGTTDRLRTLIALYNLQDIIPADISAPAVSQ</sequence>
<proteinExistence type="predicted"/>
<dbReference type="SUPFAM" id="SSF52091">
    <property type="entry name" value="SpoIIaa-like"/>
    <property type="match status" value="1"/>
</dbReference>
<evidence type="ECO:0000259" key="1">
    <source>
        <dbReference type="PROSITE" id="PS50801"/>
    </source>
</evidence>
<gene>
    <name evidence="2" type="primary">mlaB</name>
    <name evidence="2" type="ORF">D5396_16810</name>
</gene>
<dbReference type="InterPro" id="IPR052746">
    <property type="entry name" value="MlaB_ABC_Transporter"/>
</dbReference>
<dbReference type="CDD" id="cd07043">
    <property type="entry name" value="STAS_anti-anti-sigma_factors"/>
    <property type="match status" value="1"/>
</dbReference>
<dbReference type="InterPro" id="IPR002645">
    <property type="entry name" value="STAS_dom"/>
</dbReference>
<reference evidence="2 3" key="1">
    <citation type="submission" date="2018-09" db="EMBL/GenBank/DDBJ databases">
        <authorList>
            <person name="Le Fleche-Mateos A."/>
        </authorList>
    </citation>
    <scope>NUCLEOTIDE SEQUENCE [LARGE SCALE GENOMIC DNA]</scope>
    <source>
        <strain evidence="2 3">DSM 30078</strain>
    </source>
</reference>
<comment type="caution">
    <text evidence="2">The sequence shown here is derived from an EMBL/GenBank/DDBJ whole genome shotgun (WGS) entry which is preliminary data.</text>
</comment>
<dbReference type="PANTHER" id="PTHR35849">
    <property type="entry name" value="BLR2341 PROTEIN"/>
    <property type="match status" value="1"/>
</dbReference>
<feature type="domain" description="STAS" evidence="1">
    <location>
        <begin position="42"/>
        <end position="105"/>
    </location>
</feature>
<dbReference type="InterPro" id="IPR036513">
    <property type="entry name" value="STAS_dom_sf"/>
</dbReference>
<keyword evidence="3" id="KW-1185">Reference proteome</keyword>
<dbReference type="EMBL" id="RAHG01000008">
    <property type="protein sequence ID" value="RJT11481.1"/>
    <property type="molecule type" value="Genomic_DNA"/>
</dbReference>
<dbReference type="Gene3D" id="3.30.750.24">
    <property type="entry name" value="STAS domain"/>
    <property type="match status" value="1"/>
</dbReference>
<dbReference type="PANTHER" id="PTHR35849:SF1">
    <property type="entry name" value="INTERMEMBRANE PHOSPHOLIPID TRANSPORT SYSTEM BINDING PROTEIN MLAB"/>
    <property type="match status" value="1"/>
</dbReference>
<protein>
    <submittedName>
        <fullName evidence="2">Lipid asymmetry maintenance protein MlaB</fullName>
    </submittedName>
</protein>
<dbReference type="RefSeq" id="WP_112169209.1">
    <property type="nucleotide sequence ID" value="NZ_CBCPIW010000024.1"/>
</dbReference>
<evidence type="ECO:0000313" key="3">
    <source>
        <dbReference type="Proteomes" id="UP000284119"/>
    </source>
</evidence>
<accession>A0ABX9NYH6</accession>
<dbReference type="Proteomes" id="UP000284119">
    <property type="component" value="Unassembled WGS sequence"/>
</dbReference>
<dbReference type="NCBIfam" id="NF033618">
    <property type="entry name" value="mlaB_1"/>
    <property type="match status" value="1"/>
</dbReference>
<dbReference type="Pfam" id="PF13466">
    <property type="entry name" value="STAS_2"/>
    <property type="match status" value="1"/>
</dbReference>
<name>A0ABX9NYH6_9GAMM</name>
<dbReference type="InterPro" id="IPR058548">
    <property type="entry name" value="MlaB-like_STAS"/>
</dbReference>
<dbReference type="GeneID" id="88082609"/>
<dbReference type="PROSITE" id="PS50801">
    <property type="entry name" value="STAS"/>
    <property type="match status" value="1"/>
</dbReference>
<dbReference type="InterPro" id="IPR049743">
    <property type="entry name" value="MlaB"/>
</dbReference>